<evidence type="ECO:0000259" key="8">
    <source>
        <dbReference type="Pfam" id="PF04042"/>
    </source>
</evidence>
<keyword evidence="4 6" id="KW-0235">DNA replication</keyword>
<feature type="compositionally biased region" description="Polar residues" evidence="7">
    <location>
        <begin position="123"/>
        <end position="141"/>
    </location>
</feature>
<reference evidence="10" key="1">
    <citation type="submission" date="2021-01" db="EMBL/GenBank/DDBJ databases">
        <authorList>
            <person name="Corre E."/>
            <person name="Pelletier E."/>
            <person name="Niang G."/>
            <person name="Scheremetjew M."/>
            <person name="Finn R."/>
            <person name="Kale V."/>
            <person name="Holt S."/>
            <person name="Cochrane G."/>
            <person name="Meng A."/>
            <person name="Brown T."/>
            <person name="Cohen L."/>
        </authorList>
    </citation>
    <scope>NUCLEOTIDE SEQUENCE</scope>
    <source>
        <strain evidence="10">10249 10 AB</strain>
    </source>
</reference>
<name>A0A7S4ERB9_9STRA</name>
<proteinExistence type="inferred from homology"/>
<evidence type="ECO:0000256" key="2">
    <source>
        <dbReference type="ARBA" id="ARBA00007299"/>
    </source>
</evidence>
<dbReference type="EMBL" id="HBIX01035506">
    <property type="protein sequence ID" value="CAE0730456.1"/>
    <property type="molecule type" value="Transcribed_RNA"/>
</dbReference>
<dbReference type="Gene3D" id="1.10.8.530">
    <property type="entry name" value="DNA polymerase alpha-primase, subunit B, N-terminal domain"/>
    <property type="match status" value="1"/>
</dbReference>
<dbReference type="Gene3D" id="3.60.21.60">
    <property type="match status" value="2"/>
</dbReference>
<dbReference type="AlphaFoldDB" id="A0A7S4ERB9"/>
<dbReference type="InterPro" id="IPR054300">
    <property type="entry name" value="OB_DPOA2"/>
</dbReference>
<feature type="domain" description="DNA polymerase alpha subunit B OB" evidence="9">
    <location>
        <begin position="294"/>
        <end position="384"/>
    </location>
</feature>
<dbReference type="InterPro" id="IPR016722">
    <property type="entry name" value="DNA_pol_alpha_bsu"/>
</dbReference>
<gene>
    <name evidence="10" type="ORF">PAUS00366_LOCUS23242</name>
</gene>
<feature type="domain" description="DNA polymerase alpha/delta/epsilon subunit B" evidence="8">
    <location>
        <begin position="417"/>
        <end position="661"/>
    </location>
</feature>
<evidence type="ECO:0000313" key="10">
    <source>
        <dbReference type="EMBL" id="CAE0730456.1"/>
    </source>
</evidence>
<keyword evidence="5 6" id="KW-0539">Nucleus</keyword>
<evidence type="ECO:0000256" key="4">
    <source>
        <dbReference type="ARBA" id="ARBA00022705"/>
    </source>
</evidence>
<evidence type="ECO:0000256" key="6">
    <source>
        <dbReference type="PIRNR" id="PIRNR018300"/>
    </source>
</evidence>
<feature type="region of interest" description="Disordered" evidence="7">
    <location>
        <begin position="118"/>
        <end position="182"/>
    </location>
</feature>
<dbReference type="GO" id="GO:0005658">
    <property type="term" value="C:alpha DNA polymerase:primase complex"/>
    <property type="evidence" value="ECO:0007669"/>
    <property type="project" value="TreeGrafter"/>
</dbReference>
<dbReference type="GO" id="GO:0006270">
    <property type="term" value="P:DNA replication initiation"/>
    <property type="evidence" value="ECO:0007669"/>
    <property type="project" value="TreeGrafter"/>
</dbReference>
<dbReference type="PIRSF" id="PIRSF018300">
    <property type="entry name" value="DNA_pol_alph_2"/>
    <property type="match status" value="1"/>
</dbReference>
<evidence type="ECO:0000256" key="5">
    <source>
        <dbReference type="ARBA" id="ARBA00023242"/>
    </source>
</evidence>
<comment type="function">
    <text evidence="6">Accessory subunit of the DNA polymerase alpha complex (also known as the alpha DNA polymerase-primase complex) which plays an essential role in the initiation of DNA synthesis.</text>
</comment>
<dbReference type="PANTHER" id="PTHR23061:SF12">
    <property type="entry name" value="DNA POLYMERASE ALPHA SUBUNIT B"/>
    <property type="match status" value="1"/>
</dbReference>
<organism evidence="10">
    <name type="scientific">Pseudo-nitzschia australis</name>
    <dbReference type="NCBI Taxonomy" id="44445"/>
    <lineage>
        <taxon>Eukaryota</taxon>
        <taxon>Sar</taxon>
        <taxon>Stramenopiles</taxon>
        <taxon>Ochrophyta</taxon>
        <taxon>Bacillariophyta</taxon>
        <taxon>Bacillariophyceae</taxon>
        <taxon>Bacillariophycidae</taxon>
        <taxon>Bacillariales</taxon>
        <taxon>Bacillariaceae</taxon>
        <taxon>Pseudo-nitzschia</taxon>
    </lineage>
</organism>
<dbReference type="InterPro" id="IPR043034">
    <property type="entry name" value="DNA_pol_alpha_B_N_sf"/>
</dbReference>
<feature type="compositionally biased region" description="Low complexity" evidence="7">
    <location>
        <begin position="162"/>
        <end position="171"/>
    </location>
</feature>
<dbReference type="Pfam" id="PF22062">
    <property type="entry name" value="OB_DPOA2"/>
    <property type="match status" value="1"/>
</dbReference>
<protein>
    <recommendedName>
        <fullName evidence="3 6">DNA polymerase alpha subunit B</fullName>
    </recommendedName>
</protein>
<sequence>MMAASKVGGDGSRNKKLIKSALVGAGLQTIDSKVLSKCVALASTLNLSPETMGEVWEAHSLNKQNLTELTMHQFEAYKNELIKASSKAPLSDSPPTSSDANSSLGATIVSRKSAIKREAPTATMVTPTSLTKRQKQQSPDVPTSLAHRVAMDGNNVPSPVRSSTSSATTSAMNGKPAANLNLPKYGERTRVGHVVASYRADNESQRDNTNEAKAGRCRCILTTSSDGYSNEDDFGVDVTRHNVTKPYRHMFTTMEDRANALERHLVRMKDAIVGDIETETTNKKNNNGEGLAASFEEVNVPRQDPSTCIGRICNEAHTGRLNATSIVLEGSSSTCGGARVNVDLSHLQAQQQQHQGYSIFPGQIVAVEGMNATGRKITATKLREGAPLLPASTSSSVIRKYYYPDDEQGKQTGPLKVISACGPFTTSNSMEYQPFIDFMHVVMEQKPDVVILMGPFVDVRQESVKLGRMMNEGGGLGPVVDYETIFSQYISGVIEECFESANLQTQFVLVPALEDATAKYVYPQPPLQDRFPMGGKFLDIPGADVIDFGSSGLRRLTKPQKNGKSRVHCLSNPCTFRVNELVFGVTSTDVLFHLSVEETSAHLPVGSRMRRISQHMIQQRSYYPLFPPNKSVNLDIKHQEGWKMPCRPDILMVPSRLTPFCAPIIESTIAVNPGHLAKGTTGGTYAVMEIHPMQREKLDKHEGADNNVMLTHDVQDRIQVEIKRI</sequence>
<dbReference type="InterPro" id="IPR007185">
    <property type="entry name" value="DNA_pol_a/d/e_bsu"/>
</dbReference>
<dbReference type="GO" id="GO:0003677">
    <property type="term" value="F:DNA binding"/>
    <property type="evidence" value="ECO:0007669"/>
    <property type="project" value="InterPro"/>
</dbReference>
<comment type="subcellular location">
    <subcellularLocation>
        <location evidence="1 6">Nucleus</location>
    </subcellularLocation>
</comment>
<evidence type="ECO:0000256" key="1">
    <source>
        <dbReference type="ARBA" id="ARBA00004123"/>
    </source>
</evidence>
<evidence type="ECO:0000256" key="3">
    <source>
        <dbReference type="ARBA" id="ARBA00018596"/>
    </source>
</evidence>
<dbReference type="Pfam" id="PF04042">
    <property type="entry name" value="DNA_pol_E_B"/>
    <property type="match status" value="1"/>
</dbReference>
<evidence type="ECO:0000256" key="7">
    <source>
        <dbReference type="SAM" id="MobiDB-lite"/>
    </source>
</evidence>
<evidence type="ECO:0000259" key="9">
    <source>
        <dbReference type="Pfam" id="PF22062"/>
    </source>
</evidence>
<accession>A0A7S4ERB9</accession>
<comment type="similarity">
    <text evidence="2 6">Belongs to the DNA polymerase alpha subunit B family.</text>
</comment>
<dbReference type="PANTHER" id="PTHR23061">
    <property type="entry name" value="DNA POLYMERASE 2 ALPHA 70 KDA SUBUNIT"/>
    <property type="match status" value="1"/>
</dbReference>